<dbReference type="PANTHER" id="PTHR22893">
    <property type="entry name" value="NADH OXIDOREDUCTASE-RELATED"/>
    <property type="match status" value="1"/>
</dbReference>
<reference evidence="2" key="1">
    <citation type="submission" date="2023-08" db="EMBL/GenBank/DDBJ databases">
        <title>Black Yeasts Isolated from many extreme environments.</title>
        <authorList>
            <person name="Coleine C."/>
            <person name="Stajich J.E."/>
            <person name="Selbmann L."/>
        </authorList>
    </citation>
    <scope>NUCLEOTIDE SEQUENCE</scope>
    <source>
        <strain evidence="2">CCFEE 5810</strain>
    </source>
</reference>
<sequence>MAPLTRYRCDDDWTPLPIVKEYYAQRSHTPGTLIVSEATVISKRHAGRLNVPGVWSQAQIVAWREVTDAVHAKGCRIWCQLWAQGRAGHLKALETVGSQLMSSSAVPLSGDGMPIPVAMSEADISSTIEDYAKAASNAIEAGFDGVEIHGGNGYLPDQFLQTTCNQRTDGWGGDIERRCRFHLEVTRAVISAVGAQRTAMRLSPWSDYLDMLMDDPIPTFSHLVSELKKLKLGYLSLIEARIRGNDDSDVAAGQDVSFLVKLWNNTSPVFIAGGFTPERARETVDETYREYDVGIMHFVSNPDLVDRVKKHIEFVDYDRSVFYTPKLAKGYIDYAYAPEHGAQAV</sequence>
<dbReference type="InterPro" id="IPR013785">
    <property type="entry name" value="Aldolase_TIM"/>
</dbReference>
<dbReference type="InterPro" id="IPR045247">
    <property type="entry name" value="Oye-like"/>
</dbReference>
<protein>
    <recommendedName>
        <fullName evidence="1">NADH:flavin oxidoreductase/NADH oxidase N-terminal domain-containing protein</fullName>
    </recommendedName>
</protein>
<dbReference type="Pfam" id="PF00724">
    <property type="entry name" value="Oxidored_FMN"/>
    <property type="match status" value="1"/>
</dbReference>
<dbReference type="Proteomes" id="UP001310594">
    <property type="component" value="Unassembled WGS sequence"/>
</dbReference>
<evidence type="ECO:0000313" key="2">
    <source>
        <dbReference type="EMBL" id="KAK5708201.1"/>
    </source>
</evidence>
<accession>A0AAN7WJD2</accession>
<dbReference type="GO" id="GO:0003959">
    <property type="term" value="F:NADPH dehydrogenase activity"/>
    <property type="evidence" value="ECO:0007669"/>
    <property type="project" value="TreeGrafter"/>
</dbReference>
<organism evidence="2 3">
    <name type="scientific">Elasticomyces elasticus</name>
    <dbReference type="NCBI Taxonomy" id="574655"/>
    <lineage>
        <taxon>Eukaryota</taxon>
        <taxon>Fungi</taxon>
        <taxon>Dikarya</taxon>
        <taxon>Ascomycota</taxon>
        <taxon>Pezizomycotina</taxon>
        <taxon>Dothideomycetes</taxon>
        <taxon>Dothideomycetidae</taxon>
        <taxon>Mycosphaerellales</taxon>
        <taxon>Teratosphaeriaceae</taxon>
        <taxon>Elasticomyces</taxon>
    </lineage>
</organism>
<evidence type="ECO:0000313" key="3">
    <source>
        <dbReference type="Proteomes" id="UP001310594"/>
    </source>
</evidence>
<dbReference type="PANTHER" id="PTHR22893:SF91">
    <property type="entry name" value="NADPH DEHYDROGENASE 2-RELATED"/>
    <property type="match status" value="1"/>
</dbReference>
<gene>
    <name evidence="2" type="ORF">LTR97_000741</name>
</gene>
<name>A0AAN7WJD2_9PEZI</name>
<evidence type="ECO:0000259" key="1">
    <source>
        <dbReference type="Pfam" id="PF00724"/>
    </source>
</evidence>
<dbReference type="Gene3D" id="3.20.20.70">
    <property type="entry name" value="Aldolase class I"/>
    <property type="match status" value="1"/>
</dbReference>
<feature type="domain" description="NADH:flavin oxidoreductase/NADH oxidase N-terminal" evidence="1">
    <location>
        <begin position="1"/>
        <end position="313"/>
    </location>
</feature>
<dbReference type="AlphaFoldDB" id="A0AAN7WJD2"/>
<dbReference type="CDD" id="cd02933">
    <property type="entry name" value="OYE_like_FMN"/>
    <property type="match status" value="1"/>
</dbReference>
<comment type="caution">
    <text evidence="2">The sequence shown here is derived from an EMBL/GenBank/DDBJ whole genome shotgun (WGS) entry which is preliminary data.</text>
</comment>
<dbReference type="EMBL" id="JAVRQU010000001">
    <property type="protein sequence ID" value="KAK5708201.1"/>
    <property type="molecule type" value="Genomic_DNA"/>
</dbReference>
<proteinExistence type="predicted"/>
<dbReference type="InterPro" id="IPR001155">
    <property type="entry name" value="OxRdtase_FMN_N"/>
</dbReference>
<dbReference type="GO" id="GO:0010181">
    <property type="term" value="F:FMN binding"/>
    <property type="evidence" value="ECO:0007669"/>
    <property type="project" value="InterPro"/>
</dbReference>
<dbReference type="SUPFAM" id="SSF51395">
    <property type="entry name" value="FMN-linked oxidoreductases"/>
    <property type="match status" value="1"/>
</dbReference>